<dbReference type="AlphaFoldDB" id="A0A2A2T9S1"/>
<comment type="caution">
    <text evidence="1">The sequence shown here is derived from an EMBL/GenBank/DDBJ whole genome shotgun (WGS) entry which is preliminary data.</text>
</comment>
<dbReference type="SUPFAM" id="SSF111126">
    <property type="entry name" value="Ligand-binding domain in the NO signalling and Golgi transport"/>
    <property type="match status" value="1"/>
</dbReference>
<dbReference type="EMBL" id="NTFS01000704">
    <property type="protein sequence ID" value="PAX45753.1"/>
    <property type="molecule type" value="Genomic_DNA"/>
</dbReference>
<dbReference type="RefSeq" id="WP_095725079.1">
    <property type="nucleotide sequence ID" value="NZ_NTFS01000704.1"/>
</dbReference>
<dbReference type="Gene3D" id="3.30.1380.20">
    <property type="entry name" value="Trafficking protein particle complex subunit 3"/>
    <property type="match status" value="1"/>
</dbReference>
<evidence type="ECO:0000313" key="1">
    <source>
        <dbReference type="EMBL" id="PAX45753.1"/>
    </source>
</evidence>
<reference evidence="1 2" key="1">
    <citation type="submission" date="2017-08" db="EMBL/GenBank/DDBJ databases">
        <title>Draft genome sequence of filamentous cyanobacterium Calothrix elsteri CCALA 953.</title>
        <authorList>
            <person name="Gagunashvili A.N."/>
            <person name="Elster J."/>
            <person name="Andresson O.S."/>
        </authorList>
    </citation>
    <scope>NUCLEOTIDE SEQUENCE [LARGE SCALE GENOMIC DNA]</scope>
    <source>
        <strain evidence="1 2">CCALA 953</strain>
    </source>
</reference>
<keyword evidence="2" id="KW-1185">Reference proteome</keyword>
<accession>A0A2A2T9S1</accession>
<dbReference type="OrthoDB" id="573193at2"/>
<dbReference type="InterPro" id="IPR024096">
    <property type="entry name" value="NO_sig/Golgi_transp_ligand-bd"/>
</dbReference>
<proteinExistence type="predicted"/>
<evidence type="ECO:0000313" key="2">
    <source>
        <dbReference type="Proteomes" id="UP000218238"/>
    </source>
</evidence>
<dbReference type="Proteomes" id="UP000218238">
    <property type="component" value="Unassembled WGS sequence"/>
</dbReference>
<gene>
    <name evidence="1" type="ORF">CK510_30055</name>
</gene>
<sequence length="156" mass="16567">MLRPTLGDFSSIICFKAAIAGMEDALGDKTTAIALTTAGRSRGKNLAQQLGLVNSSISLDDLASKLCHALGKDGTCLCTVEKIVDEGDVIKVYTSETLCSAGEPQGSERKCTFTLGAVWGALEQAFGKRFQGKHTESVLRGGSHDVFEFTEFGKSK</sequence>
<name>A0A2A2T9S1_9CYAN</name>
<organism evidence="1 2">
    <name type="scientific">Brunnivagina elsteri CCALA 953</name>
    <dbReference type="NCBI Taxonomy" id="987040"/>
    <lineage>
        <taxon>Bacteria</taxon>
        <taxon>Bacillati</taxon>
        <taxon>Cyanobacteriota</taxon>
        <taxon>Cyanophyceae</taxon>
        <taxon>Nostocales</taxon>
        <taxon>Calotrichaceae</taxon>
        <taxon>Brunnivagina</taxon>
    </lineage>
</organism>
<protein>
    <submittedName>
        <fullName evidence="1">Hydrocarbon-binding protein</fullName>
    </submittedName>
</protein>